<accession>A0A3P6T366</accession>
<evidence type="ECO:0008006" key="4">
    <source>
        <dbReference type="Google" id="ProtNLM"/>
    </source>
</evidence>
<sequence>MISSDMLLWVNRIILALSNCIHVPTANASTVTALHVRFPPADELIVENALTKYRTAMVNHIKYSYPNLDHEAVMDRISALFGVVPYLELLSEIDNMHLTDLIMRNNGNMQGRLTNDIHVNSLRID</sequence>
<keyword evidence="3" id="KW-1185">Reference proteome</keyword>
<dbReference type="Proteomes" id="UP000271889">
    <property type="component" value="Unassembled WGS sequence"/>
</dbReference>
<evidence type="ECO:0000313" key="3">
    <source>
        <dbReference type="Proteomes" id="UP000271889"/>
    </source>
</evidence>
<feature type="chain" id="PRO_5018128153" description="NR LBD domain-containing protein" evidence="1">
    <location>
        <begin position="29"/>
        <end position="125"/>
    </location>
</feature>
<protein>
    <recommendedName>
        <fullName evidence="4">NR LBD domain-containing protein</fullName>
    </recommendedName>
</protein>
<dbReference type="EMBL" id="UYRV01024159">
    <property type="protein sequence ID" value="VDK74945.1"/>
    <property type="molecule type" value="Genomic_DNA"/>
</dbReference>
<keyword evidence="1" id="KW-0732">Signal</keyword>
<dbReference type="AlphaFoldDB" id="A0A3P6T366"/>
<organism evidence="2 3">
    <name type="scientific">Cylicostephanus goldi</name>
    <name type="common">Nematode worm</name>
    <dbReference type="NCBI Taxonomy" id="71465"/>
    <lineage>
        <taxon>Eukaryota</taxon>
        <taxon>Metazoa</taxon>
        <taxon>Ecdysozoa</taxon>
        <taxon>Nematoda</taxon>
        <taxon>Chromadorea</taxon>
        <taxon>Rhabditida</taxon>
        <taxon>Rhabditina</taxon>
        <taxon>Rhabditomorpha</taxon>
        <taxon>Strongyloidea</taxon>
        <taxon>Strongylidae</taxon>
        <taxon>Cylicostephanus</taxon>
    </lineage>
</organism>
<feature type="signal peptide" evidence="1">
    <location>
        <begin position="1"/>
        <end position="28"/>
    </location>
</feature>
<proteinExistence type="predicted"/>
<evidence type="ECO:0000256" key="1">
    <source>
        <dbReference type="SAM" id="SignalP"/>
    </source>
</evidence>
<evidence type="ECO:0000313" key="2">
    <source>
        <dbReference type="EMBL" id="VDK74945.1"/>
    </source>
</evidence>
<reference evidence="2 3" key="1">
    <citation type="submission" date="2018-11" db="EMBL/GenBank/DDBJ databases">
        <authorList>
            <consortium name="Pathogen Informatics"/>
        </authorList>
    </citation>
    <scope>NUCLEOTIDE SEQUENCE [LARGE SCALE GENOMIC DNA]</scope>
</reference>
<name>A0A3P6T366_CYLGO</name>
<gene>
    <name evidence="2" type="ORF">CGOC_LOCUS7089</name>
</gene>
<dbReference type="OrthoDB" id="5807102at2759"/>